<evidence type="ECO:0000256" key="5">
    <source>
        <dbReference type="ARBA" id="ARBA00022533"/>
    </source>
</evidence>
<dbReference type="InterPro" id="IPR000811">
    <property type="entry name" value="Glyco_trans_35"/>
</dbReference>
<dbReference type="EMBL" id="CP000780">
    <property type="protein sequence ID" value="ABS56044.1"/>
    <property type="molecule type" value="Genomic_DNA"/>
</dbReference>
<dbReference type="STRING" id="456442.Mboo_1526"/>
<keyword evidence="13" id="KW-1185">Reference proteome</keyword>
<accession>A7I8I3</accession>
<comment type="similarity">
    <text evidence="3">Belongs to the glycogen phosphorylase family.</text>
</comment>
<comment type="catalytic activity">
    <reaction evidence="1">
        <text>[(1-&gt;4)-alpha-D-glucosyl](n) + phosphate = [(1-&gt;4)-alpha-D-glucosyl](n-1) + alpha-D-glucose 1-phosphate</text>
        <dbReference type="Rhea" id="RHEA:41732"/>
        <dbReference type="Rhea" id="RHEA-COMP:9584"/>
        <dbReference type="Rhea" id="RHEA-COMP:9586"/>
        <dbReference type="ChEBI" id="CHEBI:15444"/>
        <dbReference type="ChEBI" id="CHEBI:43474"/>
        <dbReference type="ChEBI" id="CHEBI:58601"/>
        <dbReference type="EC" id="2.4.1.1"/>
    </reaction>
</comment>
<dbReference type="eggNOG" id="arCOG01421">
    <property type="taxonomic scope" value="Archaea"/>
</dbReference>
<dbReference type="GO" id="GO:0005975">
    <property type="term" value="P:carbohydrate metabolic process"/>
    <property type="evidence" value="ECO:0007669"/>
    <property type="project" value="InterPro"/>
</dbReference>
<keyword evidence="6 12" id="KW-0328">Glycosyltransferase</keyword>
<dbReference type="SUPFAM" id="SSF53756">
    <property type="entry name" value="UDP-Glycosyltransferase/glycogen phosphorylase"/>
    <property type="match status" value="1"/>
</dbReference>
<keyword evidence="8 10" id="KW-0663">Pyridoxal phosphate</keyword>
<dbReference type="Proteomes" id="UP000002408">
    <property type="component" value="Chromosome"/>
</dbReference>
<gene>
    <name evidence="12" type="ordered locus">Mboo_1526</name>
</gene>
<evidence type="ECO:0000256" key="8">
    <source>
        <dbReference type="ARBA" id="ARBA00022898"/>
    </source>
</evidence>
<evidence type="ECO:0000256" key="10">
    <source>
        <dbReference type="PIRSR" id="PIRSR000460-1"/>
    </source>
</evidence>
<dbReference type="RefSeq" id="WP_012107084.1">
    <property type="nucleotide sequence ID" value="NC_009712.1"/>
</dbReference>
<dbReference type="GO" id="GO:0030170">
    <property type="term" value="F:pyridoxal phosphate binding"/>
    <property type="evidence" value="ECO:0007669"/>
    <property type="project" value="InterPro"/>
</dbReference>
<dbReference type="GO" id="GO:0008184">
    <property type="term" value="F:glycogen phosphorylase activity"/>
    <property type="evidence" value="ECO:0007669"/>
    <property type="project" value="InterPro"/>
</dbReference>
<dbReference type="AlphaFoldDB" id="A7I8I3"/>
<keyword evidence="5" id="KW-0021">Allosteric enzyme</keyword>
<dbReference type="InterPro" id="IPR024517">
    <property type="entry name" value="Glycogen_phosphorylase_DUF3417"/>
</dbReference>
<name>A7I8I3_METB6</name>
<evidence type="ECO:0000313" key="12">
    <source>
        <dbReference type="EMBL" id="ABS56044.1"/>
    </source>
</evidence>
<dbReference type="GeneID" id="5411929"/>
<dbReference type="PANTHER" id="PTHR42655:SF1">
    <property type="entry name" value="GLYCOGEN PHOSPHORYLASE"/>
    <property type="match status" value="1"/>
</dbReference>
<evidence type="ECO:0000256" key="1">
    <source>
        <dbReference type="ARBA" id="ARBA00001275"/>
    </source>
</evidence>
<evidence type="ECO:0000256" key="7">
    <source>
        <dbReference type="ARBA" id="ARBA00022679"/>
    </source>
</evidence>
<dbReference type="InterPro" id="IPR035090">
    <property type="entry name" value="Pyridoxal_P_attach_site"/>
</dbReference>
<sequence length="719" mass="82189">MADHKDGLADRFPHVPERLSGLVDLAYNLWWSWHPEARVLFKQINQQAWKKSLHNPVKMLRDIPPEYLDGVLANPAYLRRYDIIMNRFSRYMANHSGWFSEHYPKEKSQPIAYFSAEYGLHHSLPFYAGGLGFLAGDHLKECSDLGVPLVAVGFMYSEGYLHQHIRPDGWQDNITEVLDRDAAPITRVLNAAGNQMVIQVPFIEPRMYAAAWKVNVGKIPLFLLDTDIAENLPENRTISHRLYAEQTAQRLKQEIVLGIGGRKMLAELGIGFAAVHLNEGHPAFALLEGIRERVAAGMTFPDAMEQVKRTSVFTTHTPVPAGNDIFPRDLMNTYFSSYYGQMGIDAETFFGLGHHPCDEGTGFNMTAFALRLTQYHNAVSKKHGTVARAMWHCMWPGTSEQEVPIDHITNGVHLPTWLNPRMETLYSDYFRCVDPLWHEDHDNPEIWQMIEEIPDKKLWEMHLWLKQKLFNRIRERKRIKWGSQLNEPGNLVAEGLMLNPSVLTIGFARRFSSYKRADLIFHDRTRLKRILTNPWRPVQIIFAGKAHPADNEGKEILQRIYEFAQQPEFGGRIGFVEDYGEQMAQYLVHGVDVWMNNPVPPMEACGTSGMKASLNGVLNLSILDGWWIEGYQGKNGWAFEGDPSQETRDASDSTALYNLLEKEVMPLYYSASMDGIPHGWVKMMKESIKSTSAAFSARRMVKEYVTRYYPTLVAGAQDR</sequence>
<reference evidence="13" key="1">
    <citation type="journal article" date="2015" name="Microbiology">
        <title>Genome of Methanoregula boonei 6A8 reveals adaptations to oligotrophic peatland environments.</title>
        <authorList>
            <person name="Braeuer S."/>
            <person name="Cadillo-Quiroz H."/>
            <person name="Kyrpides N."/>
            <person name="Woyke T."/>
            <person name="Goodwin L."/>
            <person name="Detter C."/>
            <person name="Podell S."/>
            <person name="Yavitt J.B."/>
            <person name="Zinder S.H."/>
        </authorList>
    </citation>
    <scope>NUCLEOTIDE SEQUENCE [LARGE SCALE GENOMIC DNA]</scope>
    <source>
        <strain evidence="13">DSM 21154 / JCM 14090 / 6A8</strain>
    </source>
</reference>
<dbReference type="PIRSF" id="PIRSF000460">
    <property type="entry name" value="Pprylas_GlgP"/>
    <property type="match status" value="1"/>
</dbReference>
<keyword evidence="7 12" id="KW-0808">Transferase</keyword>
<keyword evidence="9" id="KW-0119">Carbohydrate metabolism</keyword>
<evidence type="ECO:0000256" key="6">
    <source>
        <dbReference type="ARBA" id="ARBA00022676"/>
    </source>
</evidence>
<evidence type="ECO:0000259" key="11">
    <source>
        <dbReference type="Pfam" id="PF11897"/>
    </source>
</evidence>
<dbReference type="Pfam" id="PF00343">
    <property type="entry name" value="Phosphorylase"/>
    <property type="match status" value="1"/>
</dbReference>
<evidence type="ECO:0000313" key="13">
    <source>
        <dbReference type="Proteomes" id="UP000002408"/>
    </source>
</evidence>
<evidence type="ECO:0000256" key="3">
    <source>
        <dbReference type="ARBA" id="ARBA00006047"/>
    </source>
</evidence>
<evidence type="ECO:0000256" key="2">
    <source>
        <dbReference type="ARBA" id="ARBA00001933"/>
    </source>
</evidence>
<organism evidence="12 13">
    <name type="scientific">Methanoregula boonei (strain DSM 21154 / JCM 14090 / 6A8)</name>
    <dbReference type="NCBI Taxonomy" id="456442"/>
    <lineage>
        <taxon>Archaea</taxon>
        <taxon>Methanobacteriati</taxon>
        <taxon>Methanobacteriota</taxon>
        <taxon>Stenosarchaea group</taxon>
        <taxon>Methanomicrobia</taxon>
        <taxon>Methanomicrobiales</taxon>
        <taxon>Methanoregulaceae</taxon>
        <taxon>Methanoregula</taxon>
    </lineage>
</organism>
<dbReference type="Gene3D" id="3.40.50.2000">
    <property type="entry name" value="Glycogen Phosphorylase B"/>
    <property type="match status" value="2"/>
</dbReference>
<dbReference type="InterPro" id="IPR011834">
    <property type="entry name" value="Agluc_phsphrylas"/>
</dbReference>
<feature type="modified residue" description="N6-(pyridoxal phosphate)lysine" evidence="10">
    <location>
        <position position="611"/>
    </location>
</feature>
<feature type="domain" description="DUF3417" evidence="11">
    <location>
        <begin position="15"/>
        <end position="124"/>
    </location>
</feature>
<dbReference type="OrthoDB" id="17863at2157"/>
<dbReference type="KEGG" id="mbn:Mboo_1526"/>
<dbReference type="InterPro" id="IPR052182">
    <property type="entry name" value="Glycogen/Maltodextrin_Phosph"/>
</dbReference>
<dbReference type="HOGENOM" id="CLU_015112_0_0_2"/>
<dbReference type="PANTHER" id="PTHR42655">
    <property type="entry name" value="GLYCOGEN PHOSPHORYLASE"/>
    <property type="match status" value="1"/>
</dbReference>
<dbReference type="EC" id="2.4.1.1" evidence="4"/>
<evidence type="ECO:0000256" key="4">
    <source>
        <dbReference type="ARBA" id="ARBA00012591"/>
    </source>
</evidence>
<proteinExistence type="inferred from homology"/>
<comment type="cofactor">
    <cofactor evidence="2">
        <name>pyridoxal 5'-phosphate</name>
        <dbReference type="ChEBI" id="CHEBI:597326"/>
    </cofactor>
</comment>
<protein>
    <recommendedName>
        <fullName evidence="4">glycogen phosphorylase</fullName>
        <ecNumber evidence="4">2.4.1.1</ecNumber>
    </recommendedName>
</protein>
<dbReference type="NCBIfam" id="TIGR02094">
    <property type="entry name" value="more_P_ylases"/>
    <property type="match status" value="1"/>
</dbReference>
<dbReference type="CAZy" id="GT35">
    <property type="family name" value="Glycosyltransferase Family 35"/>
</dbReference>
<dbReference type="Pfam" id="PF11897">
    <property type="entry name" value="DUF3417"/>
    <property type="match status" value="1"/>
</dbReference>
<evidence type="ECO:0000256" key="9">
    <source>
        <dbReference type="ARBA" id="ARBA00023277"/>
    </source>
</evidence>
<dbReference type="PROSITE" id="PS00102">
    <property type="entry name" value="PHOSPHORYLASE"/>
    <property type="match status" value="1"/>
</dbReference>